<sequence length="504" mass="54533">MNAIIATPPAGGSIHIATSTARQSISLRELYERAGRVAAYLRALGIRPGDRIGILSSNRLEWVLLDLAALRLEVETAGLEPGKFEPTSELLTRYDLKVLFTDTPVDLPGILAIGDIENHSDSARSEVLPLVSYAPEGITTIKFTSGSTGMPKGLAATAGSIDSSVTAIQQMFGHGPGDNLLVFLPLSLLQQRYWIYSALAYGHDVTLCTYTSVFAVMASVRPTVVMGVPAFFEAARREIEQSAAEIETDGANEALRAAANEMFGGRIRYLWTGSAPAGRALLDFFASVGLAIFEGYGLNETCIVAKNSPGAARVGSVGRVLRGKTVLIDEEGVVRVRSEYPVSHRYLYAEPGASERVFCGDNTVITRDVGYLDSDGYLYILGRADDTIVLDNGRKIIVRAIEERLTGAGTTIIECVVFCRAQTELVAVASSDRFPADRDAVAAQLAVANLNAHRDERISRIVLTDEPFSIGNGLLTSQYKPRRQRIYARFETALTNPEEGIHAR</sequence>
<gene>
    <name evidence="2" type="ORF">BOX37_20180</name>
</gene>
<accession>A0A1J0W2K5</accession>
<dbReference type="PANTHER" id="PTHR43201:SF32">
    <property type="entry name" value="2-SUCCINYLBENZOATE--COA LIGASE, CHLOROPLASTIC_PEROXISOMAL"/>
    <property type="match status" value="1"/>
</dbReference>
<dbReference type="InterPro" id="IPR000873">
    <property type="entry name" value="AMP-dep_synth/lig_dom"/>
</dbReference>
<protein>
    <submittedName>
        <fullName evidence="2">AMP-dependent synthetase</fullName>
    </submittedName>
</protein>
<dbReference type="EMBL" id="CP018082">
    <property type="protein sequence ID" value="APE38540.1"/>
    <property type="molecule type" value="Genomic_DNA"/>
</dbReference>
<dbReference type="InterPro" id="IPR042099">
    <property type="entry name" value="ANL_N_sf"/>
</dbReference>
<dbReference type="PANTHER" id="PTHR43201">
    <property type="entry name" value="ACYL-COA SYNTHETASE"/>
    <property type="match status" value="1"/>
</dbReference>
<dbReference type="SUPFAM" id="SSF56801">
    <property type="entry name" value="Acetyl-CoA synthetase-like"/>
    <property type="match status" value="1"/>
</dbReference>
<evidence type="ECO:0000259" key="1">
    <source>
        <dbReference type="Pfam" id="PF00501"/>
    </source>
</evidence>
<dbReference type="AlphaFoldDB" id="A0A1J0W2K5"/>
<feature type="domain" description="AMP-dependent synthetase/ligase" evidence="1">
    <location>
        <begin position="20"/>
        <end position="331"/>
    </location>
</feature>
<dbReference type="GO" id="GO:0006631">
    <property type="term" value="P:fatty acid metabolic process"/>
    <property type="evidence" value="ECO:0007669"/>
    <property type="project" value="TreeGrafter"/>
</dbReference>
<dbReference type="Gene3D" id="3.40.50.12780">
    <property type="entry name" value="N-terminal domain of ligase-like"/>
    <property type="match status" value="1"/>
</dbReference>
<proteinExistence type="predicted"/>
<dbReference type="KEGG" id="nsl:BOX37_20180"/>
<dbReference type="Pfam" id="PF00501">
    <property type="entry name" value="AMP-binding"/>
    <property type="match status" value="1"/>
</dbReference>
<dbReference type="PROSITE" id="PS00455">
    <property type="entry name" value="AMP_BINDING"/>
    <property type="match status" value="1"/>
</dbReference>
<organism evidence="2 3">
    <name type="scientific">Nocardia mangyaensis</name>
    <dbReference type="NCBI Taxonomy" id="2213200"/>
    <lineage>
        <taxon>Bacteria</taxon>
        <taxon>Bacillati</taxon>
        <taxon>Actinomycetota</taxon>
        <taxon>Actinomycetes</taxon>
        <taxon>Mycobacteriales</taxon>
        <taxon>Nocardiaceae</taxon>
        <taxon>Nocardia</taxon>
    </lineage>
</organism>
<dbReference type="OrthoDB" id="9766486at2"/>
<keyword evidence="3" id="KW-1185">Reference proteome</keyword>
<dbReference type="InterPro" id="IPR020845">
    <property type="entry name" value="AMP-binding_CS"/>
</dbReference>
<reference evidence="2" key="1">
    <citation type="submission" date="2016-11" db="EMBL/GenBank/DDBJ databases">
        <authorList>
            <person name="Jaros S."/>
            <person name="Januszkiewicz K."/>
            <person name="Wedrychowicz H."/>
        </authorList>
    </citation>
    <scope>NUCLEOTIDE SEQUENCE [LARGE SCALE GENOMIC DNA]</scope>
    <source>
        <strain evidence="2">Y48</strain>
    </source>
</reference>
<name>A0A1J0W2K5_9NOCA</name>
<evidence type="ECO:0000313" key="2">
    <source>
        <dbReference type="EMBL" id="APE38540.1"/>
    </source>
</evidence>
<evidence type="ECO:0000313" key="3">
    <source>
        <dbReference type="Proteomes" id="UP000183810"/>
    </source>
</evidence>
<dbReference type="GO" id="GO:0031956">
    <property type="term" value="F:medium-chain fatty acid-CoA ligase activity"/>
    <property type="evidence" value="ECO:0007669"/>
    <property type="project" value="TreeGrafter"/>
</dbReference>
<dbReference type="Proteomes" id="UP000183810">
    <property type="component" value="Chromosome"/>
</dbReference>